<comment type="similarity">
    <text evidence="1">Belongs to the GHMP kinase family. PoK subfamily.</text>
</comment>
<sequence>MIEAFSPGSVTLFFEIKDDKKDPLKIGSRGVGICLSRGVRTKIQRSSKIEVYINGSREIQTIQEEISRSFGFTGRIESTVELPISQGFGMSGAAALSTSLAIAAFLGKTSLEAAHTAHIIEIKRKSGLGDVATQYEGGITLRRKEGIHPYGVLDRIIHPPLPLYLVIFEEKGIETKSILADPEKRRKIKKEGHRAMKKFLKAPSLENAIKIAREFAISTSLLSEEAKNFLELCANSTVAMIGNSAIIFGECKSSVLEDYRVFKVGVGPRAHIVSFA</sequence>
<accession>A0A7J3T8S5</accession>
<keyword evidence="1" id="KW-0547">Nucleotide-binding</keyword>
<comment type="catalytic activity">
    <reaction evidence="1">
        <text>(R)-pantoate + ATP = (R)-4-phosphopantoate + ADP + H(+)</text>
        <dbReference type="Rhea" id="RHEA:28246"/>
        <dbReference type="ChEBI" id="CHEBI:15378"/>
        <dbReference type="ChEBI" id="CHEBI:15980"/>
        <dbReference type="ChEBI" id="CHEBI:30616"/>
        <dbReference type="ChEBI" id="CHEBI:61294"/>
        <dbReference type="ChEBI" id="CHEBI:456216"/>
        <dbReference type="EC" id="2.7.1.169"/>
    </reaction>
</comment>
<dbReference type="EMBL" id="DRTM01000002">
    <property type="protein sequence ID" value="HHE75500.1"/>
    <property type="molecule type" value="Genomic_DNA"/>
</dbReference>
<dbReference type="SUPFAM" id="SSF54211">
    <property type="entry name" value="Ribosomal protein S5 domain 2-like"/>
    <property type="match status" value="1"/>
</dbReference>
<dbReference type="GO" id="GO:0005524">
    <property type="term" value="F:ATP binding"/>
    <property type="evidence" value="ECO:0007669"/>
    <property type="project" value="UniProtKB-KW"/>
</dbReference>
<evidence type="ECO:0000259" key="2">
    <source>
        <dbReference type="Pfam" id="PF00288"/>
    </source>
</evidence>
<dbReference type="InterPro" id="IPR020568">
    <property type="entry name" value="Ribosomal_Su5_D2-typ_SF"/>
</dbReference>
<dbReference type="PANTHER" id="PTHR42282:SF1">
    <property type="entry name" value="PANTOATE KINASE"/>
    <property type="match status" value="1"/>
</dbReference>
<dbReference type="EC" id="2.7.1.169" evidence="1"/>
<dbReference type="GO" id="GO:0016301">
    <property type="term" value="F:kinase activity"/>
    <property type="evidence" value="ECO:0007669"/>
    <property type="project" value="UniProtKB-UniRule"/>
</dbReference>
<comment type="function">
    <text evidence="1">Phosphorylates (R)-pantoate to form (R)-4-phosphopantoate in the CoA biosynthesis pathway.</text>
</comment>
<dbReference type="HAMAP" id="MF_02223">
    <property type="entry name" value="Pantoate_kinase"/>
    <property type="match status" value="1"/>
</dbReference>
<dbReference type="GO" id="GO:0015937">
    <property type="term" value="P:coenzyme A biosynthetic process"/>
    <property type="evidence" value="ECO:0007669"/>
    <property type="project" value="UniProtKB-UniRule"/>
</dbReference>
<dbReference type="UniPathway" id="UPA00241"/>
<dbReference type="PIRSF" id="PIRSF016896">
    <property type="entry name" value="GHMP_arc_MJ0969"/>
    <property type="match status" value="1"/>
</dbReference>
<keyword evidence="1" id="KW-0173">Coenzyme A biosynthesis</keyword>
<dbReference type="InterPro" id="IPR014721">
    <property type="entry name" value="Ribsml_uS5_D2-typ_fold_subgr"/>
</dbReference>
<comment type="caution">
    <text evidence="3">The sequence shown here is derived from an EMBL/GenBank/DDBJ whole genome shotgun (WGS) entry which is preliminary data.</text>
</comment>
<feature type="domain" description="GHMP kinase N-terminal" evidence="2">
    <location>
        <begin position="62"/>
        <end position="138"/>
    </location>
</feature>
<dbReference type="Gene3D" id="3.30.230.10">
    <property type="match status" value="1"/>
</dbReference>
<dbReference type="PANTHER" id="PTHR42282">
    <property type="entry name" value="PANTOATE KINASE-RELATED"/>
    <property type="match status" value="1"/>
</dbReference>
<evidence type="ECO:0000313" key="3">
    <source>
        <dbReference type="EMBL" id="HHE75500.1"/>
    </source>
</evidence>
<keyword evidence="1" id="KW-0067">ATP-binding</keyword>
<reference evidence="3" key="1">
    <citation type="journal article" date="2020" name="mSystems">
        <title>Genome- and Community-Level Interaction Insights into Carbon Utilization and Element Cycling Functions of Hydrothermarchaeota in Hydrothermal Sediment.</title>
        <authorList>
            <person name="Zhou Z."/>
            <person name="Liu Y."/>
            <person name="Xu W."/>
            <person name="Pan J."/>
            <person name="Luo Z.H."/>
            <person name="Li M."/>
        </authorList>
    </citation>
    <scope>NUCLEOTIDE SEQUENCE [LARGE SCALE GENOMIC DNA]</scope>
    <source>
        <strain evidence="3">HyVt-85</strain>
    </source>
</reference>
<dbReference type="InterPro" id="IPR012043">
    <property type="entry name" value="PoK"/>
</dbReference>
<keyword evidence="1" id="KW-0808">Transferase</keyword>
<organism evidence="3">
    <name type="scientific">Candidatus Aciduliprofundum boonei</name>
    <dbReference type="NCBI Taxonomy" id="379547"/>
    <lineage>
        <taxon>Archaea</taxon>
        <taxon>Methanobacteriati</taxon>
        <taxon>Thermoplasmatota</taxon>
        <taxon>DHVE2 group</taxon>
        <taxon>Candidatus Aciduliprofundum</taxon>
    </lineage>
</organism>
<dbReference type="Proteomes" id="UP000886130">
    <property type="component" value="Unassembled WGS sequence"/>
</dbReference>
<evidence type="ECO:0000256" key="1">
    <source>
        <dbReference type="HAMAP-Rule" id="MF_02223"/>
    </source>
</evidence>
<comment type="pathway">
    <text evidence="1">Cofactor biosynthesis; coenzyme A biosynthesis.</text>
</comment>
<protein>
    <recommendedName>
        <fullName evidence="1">Pantoate kinase</fullName>
        <shortName evidence="1">PoK</shortName>
        <ecNumber evidence="1">2.7.1.169</ecNumber>
    </recommendedName>
</protein>
<name>A0A7J3T8S5_9ARCH</name>
<dbReference type="AlphaFoldDB" id="A0A7J3T8S5"/>
<proteinExistence type="inferred from homology"/>
<dbReference type="Pfam" id="PF00288">
    <property type="entry name" value="GHMP_kinases_N"/>
    <property type="match status" value="1"/>
</dbReference>
<keyword evidence="1 3" id="KW-0418">Kinase</keyword>
<dbReference type="InterPro" id="IPR006204">
    <property type="entry name" value="GHMP_kinase_N_dom"/>
</dbReference>
<gene>
    <name evidence="3" type="ORF">ENL31_00025</name>
</gene>